<reference evidence="1 2" key="1">
    <citation type="journal article" date="2018" name="Sci. Rep.">
        <title>Genomic signatures of local adaptation to the degree of environmental predictability in rotifers.</title>
        <authorList>
            <person name="Franch-Gras L."/>
            <person name="Hahn C."/>
            <person name="Garcia-Roger E.M."/>
            <person name="Carmona M.J."/>
            <person name="Serra M."/>
            <person name="Gomez A."/>
        </authorList>
    </citation>
    <scope>NUCLEOTIDE SEQUENCE [LARGE SCALE GENOMIC DNA]</scope>
    <source>
        <strain evidence="1">HYR1</strain>
    </source>
</reference>
<comment type="caution">
    <text evidence="1">The sequence shown here is derived from an EMBL/GenBank/DDBJ whole genome shotgun (WGS) entry which is preliminary data.</text>
</comment>
<organism evidence="1 2">
    <name type="scientific">Brachionus plicatilis</name>
    <name type="common">Marine rotifer</name>
    <name type="synonym">Brachionus muelleri</name>
    <dbReference type="NCBI Taxonomy" id="10195"/>
    <lineage>
        <taxon>Eukaryota</taxon>
        <taxon>Metazoa</taxon>
        <taxon>Spiralia</taxon>
        <taxon>Gnathifera</taxon>
        <taxon>Rotifera</taxon>
        <taxon>Eurotatoria</taxon>
        <taxon>Monogononta</taxon>
        <taxon>Pseudotrocha</taxon>
        <taxon>Ploima</taxon>
        <taxon>Brachionidae</taxon>
        <taxon>Brachionus</taxon>
    </lineage>
</organism>
<gene>
    <name evidence="1" type="ORF">BpHYR1_005030</name>
</gene>
<proteinExistence type="predicted"/>
<keyword evidence="2" id="KW-1185">Reference proteome</keyword>
<name>A0A3M7QUE1_BRAPC</name>
<accession>A0A3M7QUE1</accession>
<dbReference type="OrthoDB" id="438211at2759"/>
<protein>
    <submittedName>
        <fullName evidence="1">Uncharacterized protein</fullName>
    </submittedName>
</protein>
<dbReference type="EMBL" id="REGN01005069">
    <property type="protein sequence ID" value="RNA14980.1"/>
    <property type="molecule type" value="Genomic_DNA"/>
</dbReference>
<evidence type="ECO:0000313" key="2">
    <source>
        <dbReference type="Proteomes" id="UP000276133"/>
    </source>
</evidence>
<sequence>MVFIIRSNSRFFTSTLYSKIKTKSNTLKDLLSTIIQLKIVIFGKALTGWNGSLVLPFSHKQNIFETK</sequence>
<dbReference type="AlphaFoldDB" id="A0A3M7QUE1"/>
<dbReference type="Proteomes" id="UP000276133">
    <property type="component" value="Unassembled WGS sequence"/>
</dbReference>
<evidence type="ECO:0000313" key="1">
    <source>
        <dbReference type="EMBL" id="RNA14980.1"/>
    </source>
</evidence>